<feature type="region of interest" description="Disordered" evidence="6">
    <location>
        <begin position="1"/>
        <end position="22"/>
    </location>
</feature>
<accession>A0A1M5RQ88</accession>
<evidence type="ECO:0000256" key="2">
    <source>
        <dbReference type="ARBA" id="ARBA00022980"/>
    </source>
</evidence>
<evidence type="ECO:0000256" key="3">
    <source>
        <dbReference type="ARBA" id="ARBA00023274"/>
    </source>
</evidence>
<dbReference type="HAMAP" id="MF_00373">
    <property type="entry name" value="Ribosomal_bL28"/>
    <property type="match status" value="1"/>
</dbReference>
<dbReference type="AlphaFoldDB" id="A0A1M5RQ88"/>
<dbReference type="GO" id="GO:1990904">
    <property type="term" value="C:ribonucleoprotein complex"/>
    <property type="evidence" value="ECO:0007669"/>
    <property type="project" value="UniProtKB-KW"/>
</dbReference>
<dbReference type="Gene3D" id="2.30.170.40">
    <property type="entry name" value="Ribosomal protein L28/L24"/>
    <property type="match status" value="1"/>
</dbReference>
<keyword evidence="3 5" id="KW-0687">Ribonucleoprotein</keyword>
<evidence type="ECO:0000313" key="8">
    <source>
        <dbReference type="Proteomes" id="UP000242592"/>
    </source>
</evidence>
<gene>
    <name evidence="5" type="primary">rpmB</name>
    <name evidence="7" type="ORF">SAMN02745199_0551</name>
</gene>
<dbReference type="InterPro" id="IPR034704">
    <property type="entry name" value="Ribosomal_bL28/bL31-like_sf"/>
</dbReference>
<evidence type="ECO:0000256" key="6">
    <source>
        <dbReference type="SAM" id="MobiDB-lite"/>
    </source>
</evidence>
<sequence length="72" mass="8098">MAKCQVCGKGPVSGKNVSHSNRRTNRWFRPNLQKVRVLLDDGTVKRMWVCTDCLSAGKVKRYVSKSSTEVEA</sequence>
<dbReference type="RefSeq" id="WP_073071931.1">
    <property type="nucleotide sequence ID" value="NZ_FQXN01000002.1"/>
</dbReference>
<dbReference type="Pfam" id="PF00830">
    <property type="entry name" value="Ribosomal_L28"/>
    <property type="match status" value="1"/>
</dbReference>
<reference evidence="8" key="1">
    <citation type="submission" date="2016-11" db="EMBL/GenBank/DDBJ databases">
        <authorList>
            <person name="Varghese N."/>
            <person name="Submissions S."/>
        </authorList>
    </citation>
    <scope>NUCLEOTIDE SEQUENCE [LARGE SCALE GENOMIC DNA]</scope>
    <source>
        <strain evidence="8">DSM 15807</strain>
    </source>
</reference>
<dbReference type="PANTHER" id="PTHR39080">
    <property type="entry name" value="50S RIBOSOMAL PROTEIN L28"/>
    <property type="match status" value="1"/>
</dbReference>
<protein>
    <recommendedName>
        <fullName evidence="4 5">Large ribosomal subunit protein bL28</fullName>
    </recommendedName>
</protein>
<evidence type="ECO:0000313" key="7">
    <source>
        <dbReference type="EMBL" id="SHH28340.1"/>
    </source>
</evidence>
<dbReference type="SUPFAM" id="SSF143800">
    <property type="entry name" value="L28p-like"/>
    <property type="match status" value="1"/>
</dbReference>
<dbReference type="InterPro" id="IPR026569">
    <property type="entry name" value="Ribosomal_bL28"/>
</dbReference>
<dbReference type="GO" id="GO:0003735">
    <property type="term" value="F:structural constituent of ribosome"/>
    <property type="evidence" value="ECO:0007669"/>
    <property type="project" value="InterPro"/>
</dbReference>
<dbReference type="GO" id="GO:0006412">
    <property type="term" value="P:translation"/>
    <property type="evidence" value="ECO:0007669"/>
    <property type="project" value="UniProtKB-UniRule"/>
</dbReference>
<keyword evidence="8" id="KW-1185">Reference proteome</keyword>
<organism evidence="7 8">
    <name type="scientific">Thermosipho atlanticus DSM 15807</name>
    <dbReference type="NCBI Taxonomy" id="1123380"/>
    <lineage>
        <taxon>Bacteria</taxon>
        <taxon>Thermotogati</taxon>
        <taxon>Thermotogota</taxon>
        <taxon>Thermotogae</taxon>
        <taxon>Thermotogales</taxon>
        <taxon>Fervidobacteriaceae</taxon>
        <taxon>Thermosipho</taxon>
    </lineage>
</organism>
<evidence type="ECO:0000256" key="1">
    <source>
        <dbReference type="ARBA" id="ARBA00008760"/>
    </source>
</evidence>
<evidence type="ECO:0000256" key="4">
    <source>
        <dbReference type="ARBA" id="ARBA00035174"/>
    </source>
</evidence>
<dbReference type="InterPro" id="IPR050096">
    <property type="entry name" value="Bacterial_rp_bL28"/>
</dbReference>
<proteinExistence type="inferred from homology"/>
<dbReference type="OrthoDB" id="9805609at2"/>
<dbReference type="Proteomes" id="UP000242592">
    <property type="component" value="Unassembled WGS sequence"/>
</dbReference>
<dbReference type="NCBIfam" id="TIGR00009">
    <property type="entry name" value="L28"/>
    <property type="match status" value="1"/>
</dbReference>
<keyword evidence="2 5" id="KW-0689">Ribosomal protein</keyword>
<dbReference type="InterPro" id="IPR001383">
    <property type="entry name" value="Ribosomal_bL28_bact-type"/>
</dbReference>
<dbReference type="GO" id="GO:0005840">
    <property type="term" value="C:ribosome"/>
    <property type="evidence" value="ECO:0007669"/>
    <property type="project" value="UniProtKB-KW"/>
</dbReference>
<dbReference type="PANTHER" id="PTHR39080:SF1">
    <property type="entry name" value="LARGE RIBOSOMAL SUBUNIT PROTEIN BL28A"/>
    <property type="match status" value="1"/>
</dbReference>
<comment type="similarity">
    <text evidence="1 5">Belongs to the bacterial ribosomal protein bL28 family.</text>
</comment>
<dbReference type="InterPro" id="IPR037147">
    <property type="entry name" value="Ribosomal_bL28_sf"/>
</dbReference>
<dbReference type="EMBL" id="FQXN01000002">
    <property type="protein sequence ID" value="SHH28340.1"/>
    <property type="molecule type" value="Genomic_DNA"/>
</dbReference>
<dbReference type="STRING" id="1123380.SAMN02745199_0551"/>
<name>A0A1M5RQ88_9BACT</name>
<evidence type="ECO:0000256" key="5">
    <source>
        <dbReference type="HAMAP-Rule" id="MF_00373"/>
    </source>
</evidence>